<dbReference type="Proteomes" id="UP000438448">
    <property type="component" value="Unassembled WGS sequence"/>
</dbReference>
<dbReference type="AlphaFoldDB" id="A0A7K0DE45"/>
<keyword evidence="5" id="KW-0472">Membrane</keyword>
<evidence type="ECO:0000256" key="5">
    <source>
        <dbReference type="SAM" id="Phobius"/>
    </source>
</evidence>
<sequence length="450" mass="46742">MGASAIRIARPRSGNSAEHFAPDGFEVSVAEVGEESVADVAAEAIVAALDSEIGATAIAYRDEAHARSVRAALARCSLTNYDLVPEVSAAVEFLRASGALTKMTTIALYDLGGAGLSISVVDIATRQVHYSERTSDISGDYLDSLIREQQIASGRIAHPPDPEGLELLDQLCRSAKEQLTGSSAVALPCEYGLVLLSQENFDALTILAVESSARMTRDVIVRSERSVQAVVVIGGCARIPQVAKVLERSLGVPVLAPADPETVVARGAALLARPSRAATQAEAKTEVLPVVRPDRSVLGGRSRRKRRMMVGGRGSQFVGRGFASGDIGVFRGKRDLSVAGIAVGALVVVAALGLGLSWGSQVLRGDSQSTKTTPTAAPTSTPPTSAPTTTLTTPPADSTNASVAPAPVYRPHTETPTPTHPGPNTIIVVPGLPAIVVPTIPPLLPPAPHR</sequence>
<dbReference type="Gene3D" id="3.90.640.10">
    <property type="entry name" value="Actin, Chain A, domain 4"/>
    <property type="match status" value="1"/>
</dbReference>
<dbReference type="GO" id="GO:0140662">
    <property type="term" value="F:ATP-dependent protein folding chaperone"/>
    <property type="evidence" value="ECO:0007669"/>
    <property type="project" value="InterPro"/>
</dbReference>
<keyword evidence="5" id="KW-1133">Transmembrane helix</keyword>
<feature type="compositionally biased region" description="Low complexity" evidence="4">
    <location>
        <begin position="386"/>
        <end position="399"/>
    </location>
</feature>
<evidence type="ECO:0000256" key="4">
    <source>
        <dbReference type="SAM" id="MobiDB-lite"/>
    </source>
</evidence>
<evidence type="ECO:0000313" key="7">
    <source>
        <dbReference type="Proteomes" id="UP000438448"/>
    </source>
</evidence>
<dbReference type="EMBL" id="WEGK01000026">
    <property type="protein sequence ID" value="MQY24070.1"/>
    <property type="molecule type" value="Genomic_DNA"/>
</dbReference>
<dbReference type="PANTHER" id="PTHR42749:SF1">
    <property type="entry name" value="CELL SHAPE-DETERMINING PROTEIN MREB"/>
    <property type="match status" value="1"/>
</dbReference>
<proteinExistence type="predicted"/>
<evidence type="ECO:0000313" key="6">
    <source>
        <dbReference type="EMBL" id="MQY24070.1"/>
    </source>
</evidence>
<dbReference type="Pfam" id="PF00012">
    <property type="entry name" value="HSP70"/>
    <property type="match status" value="1"/>
</dbReference>
<keyword evidence="7" id="KW-1185">Reference proteome</keyword>
<dbReference type="Gene3D" id="3.30.420.40">
    <property type="match status" value="2"/>
</dbReference>
<reference evidence="6 7" key="1">
    <citation type="submission" date="2019-10" db="EMBL/GenBank/DDBJ databases">
        <title>Nocardia macrotermitis sp. nov. and Nocardia aurantia sp. nov., isolated from the gut of fungus growing-termite Macrotermes natalensis.</title>
        <authorList>
            <person name="Benndorf R."/>
            <person name="Schwitalla J."/>
            <person name="Martin K."/>
            <person name="De Beer W."/>
            <person name="Kaster A.-K."/>
            <person name="Vollmers J."/>
            <person name="Poulsen M."/>
            <person name="Beemelmanns C."/>
        </authorList>
    </citation>
    <scope>NUCLEOTIDE SEQUENCE [LARGE SCALE GENOMIC DNA]</scope>
    <source>
        <strain evidence="6 7">RB20</strain>
    </source>
</reference>
<feature type="compositionally biased region" description="Low complexity" evidence="4">
    <location>
        <begin position="414"/>
        <end position="424"/>
    </location>
</feature>
<keyword evidence="3" id="KW-0143">Chaperone</keyword>
<accession>A0A7K0DE45</accession>
<organism evidence="6 7">
    <name type="scientific">Nocardia macrotermitis</name>
    <dbReference type="NCBI Taxonomy" id="2585198"/>
    <lineage>
        <taxon>Bacteria</taxon>
        <taxon>Bacillati</taxon>
        <taxon>Actinomycetota</taxon>
        <taxon>Actinomycetes</taxon>
        <taxon>Mycobacteriales</taxon>
        <taxon>Nocardiaceae</taxon>
        <taxon>Nocardia</taxon>
    </lineage>
</organism>
<dbReference type="GO" id="GO:0005524">
    <property type="term" value="F:ATP binding"/>
    <property type="evidence" value="ECO:0007669"/>
    <property type="project" value="UniProtKB-KW"/>
</dbReference>
<evidence type="ECO:0000256" key="2">
    <source>
        <dbReference type="ARBA" id="ARBA00022840"/>
    </source>
</evidence>
<dbReference type="PANTHER" id="PTHR42749">
    <property type="entry name" value="CELL SHAPE-DETERMINING PROTEIN MREB"/>
    <property type="match status" value="1"/>
</dbReference>
<dbReference type="InterPro" id="IPR013126">
    <property type="entry name" value="Hsp_70_fam"/>
</dbReference>
<gene>
    <name evidence="6" type="primary">hscA_6</name>
    <name evidence="6" type="ORF">NRB20_72030</name>
</gene>
<keyword evidence="1" id="KW-0547">Nucleotide-binding</keyword>
<keyword evidence="2" id="KW-0067">ATP-binding</keyword>
<protein>
    <submittedName>
        <fullName evidence="6">Chaperone protein HscA</fullName>
    </submittedName>
</protein>
<comment type="caution">
    <text evidence="6">The sequence shown here is derived from an EMBL/GenBank/DDBJ whole genome shotgun (WGS) entry which is preliminary data.</text>
</comment>
<dbReference type="SUPFAM" id="SSF53067">
    <property type="entry name" value="Actin-like ATPase domain"/>
    <property type="match status" value="1"/>
</dbReference>
<dbReference type="InterPro" id="IPR043129">
    <property type="entry name" value="ATPase_NBD"/>
</dbReference>
<name>A0A7K0DE45_9NOCA</name>
<feature type="region of interest" description="Disordered" evidence="4">
    <location>
        <begin position="365"/>
        <end position="424"/>
    </location>
</feature>
<evidence type="ECO:0000256" key="1">
    <source>
        <dbReference type="ARBA" id="ARBA00022741"/>
    </source>
</evidence>
<evidence type="ECO:0000256" key="3">
    <source>
        <dbReference type="ARBA" id="ARBA00023186"/>
    </source>
</evidence>
<feature type="compositionally biased region" description="Low complexity" evidence="4">
    <location>
        <begin position="369"/>
        <end position="379"/>
    </location>
</feature>
<keyword evidence="5" id="KW-0812">Transmembrane</keyword>
<feature type="transmembrane region" description="Helical" evidence="5">
    <location>
        <begin position="336"/>
        <end position="358"/>
    </location>
</feature>